<reference evidence="2 3" key="1">
    <citation type="submission" date="2024-01" db="EMBL/GenBank/DDBJ databases">
        <title>Genome mining of biosynthetic gene clusters to explore secondary metabolites of Streptomyces sp.</title>
        <authorList>
            <person name="Baig A."/>
            <person name="Ajitkumar Shintre N."/>
            <person name="Kumar H."/>
            <person name="Anbarasu A."/>
            <person name="Ramaiah S."/>
        </authorList>
    </citation>
    <scope>NUCLEOTIDE SEQUENCE [LARGE SCALE GENOMIC DNA]</scope>
    <source>
        <strain evidence="2 3">A57</strain>
    </source>
</reference>
<comment type="caution">
    <text evidence="2">The sequence shown here is derived from an EMBL/GenBank/DDBJ whole genome shotgun (WGS) entry which is preliminary data.</text>
</comment>
<feature type="compositionally biased region" description="Basic and acidic residues" evidence="1">
    <location>
        <begin position="417"/>
        <end position="426"/>
    </location>
</feature>
<feature type="region of interest" description="Disordered" evidence="1">
    <location>
        <begin position="239"/>
        <end position="282"/>
    </location>
</feature>
<organism evidence="2 3">
    <name type="scientific">Streptomyces broussonetiae</name>
    <dbReference type="NCBI Taxonomy" id="2686304"/>
    <lineage>
        <taxon>Bacteria</taxon>
        <taxon>Bacillati</taxon>
        <taxon>Actinomycetota</taxon>
        <taxon>Actinomycetes</taxon>
        <taxon>Kitasatosporales</taxon>
        <taxon>Streptomycetaceae</taxon>
        <taxon>Streptomyces</taxon>
    </lineage>
</organism>
<keyword evidence="3" id="KW-1185">Reference proteome</keyword>
<feature type="region of interest" description="Disordered" evidence="1">
    <location>
        <begin position="206"/>
        <end position="226"/>
    </location>
</feature>
<evidence type="ECO:0000313" key="2">
    <source>
        <dbReference type="EMBL" id="MFB8772135.1"/>
    </source>
</evidence>
<sequence length="876" mass="95397">MTTAHQTTHMAADTDLVKASLAYHYQDAPGLLSICSDADRWVGRRFTTDEVGIAAATRYVAELDARTPKGIYAQVTTLREHPAKGRGGKDLAHALTWLWADGDYGTTGHKPGPDEMPHPIDADHVREIVTASGLPQPSGWVDTGGGCNPVWTLTDTYLITADNRAAIEQTTSALQAILGASAYHHGCTWDTQVGNLDRLMRVPGTINRKNDTERPSTSFPGTGEPIDLNIMRETITRLEPDARRTLEKAAAEKRARQDERTGRTTPPPRPARPANSFPRSTSGTGVFDILAAHLTFRDILEPQGWTYRGTAADGRDKWLRPAGTEGTADSDYSLVCDDHVAVNWSERSGLPVGQQAAGKKLTVPTLWAHIHYGGNEREATLDALRAAFDQDASAAARRLPAAVLDDIRRHCRPPAAPRDETPHDDEYWPTEAPEEEPEPDDTASTQRPGLLPDTFWNARPVFQHIRQAAHSQGCSGDTVLYSTLARLSGMISHHIRAVTGIGGRASLNVFAAMVGTSGAGKSISAGCVRDLMHPADDDFRDGLPIGSGEGIAETFMGSVEEPTGEIHQKGPYKGDPVMHKVRKQVRHNAFFYVDEGQTMAKLGERSGSILGETLRRAAIGEALGQTNASEERTRYIAPGSYSLGLLAGFQPSIATVLLADAHTGTPQRFFWGWADDPTIPDTPPPWPGPIEPHPGRIRPDQPVDIDFPQSIKQMLWRERVARGRGELEVSELDGHANLMKVKLAALFALLDGGRLNATEDDWALAEIVWQSSCAVRDSLVRRAEREAALAKQQQTDAKVELELRSHVAKKGADLALERVARLVHRHASSQVGGVTYGALKKALASRDRPIAEKAVALAVARDWVFEEGDRICVKTD</sequence>
<dbReference type="EMBL" id="JAYMRP010000003">
    <property type="protein sequence ID" value="MFB8772135.1"/>
    <property type="molecule type" value="Genomic_DNA"/>
</dbReference>
<gene>
    <name evidence="2" type="ORF">VSS16_05220</name>
</gene>
<dbReference type="Proteomes" id="UP001585080">
    <property type="component" value="Unassembled WGS sequence"/>
</dbReference>
<evidence type="ECO:0008006" key="4">
    <source>
        <dbReference type="Google" id="ProtNLM"/>
    </source>
</evidence>
<dbReference type="RefSeq" id="WP_376731116.1">
    <property type="nucleotide sequence ID" value="NZ_JAYMRP010000003.1"/>
</dbReference>
<accession>A0ABV5E5M1</accession>
<feature type="region of interest" description="Disordered" evidence="1">
    <location>
        <begin position="411"/>
        <end position="450"/>
    </location>
</feature>
<name>A0ABV5E5M1_9ACTN</name>
<protein>
    <recommendedName>
        <fullName evidence="4">DUF3987 domain-containing protein</fullName>
    </recommendedName>
</protein>
<proteinExistence type="predicted"/>
<evidence type="ECO:0000256" key="1">
    <source>
        <dbReference type="SAM" id="MobiDB-lite"/>
    </source>
</evidence>
<feature type="compositionally biased region" description="Basic and acidic residues" evidence="1">
    <location>
        <begin position="239"/>
        <end position="262"/>
    </location>
</feature>
<evidence type="ECO:0000313" key="3">
    <source>
        <dbReference type="Proteomes" id="UP001585080"/>
    </source>
</evidence>
<feature type="compositionally biased region" description="Acidic residues" evidence="1">
    <location>
        <begin position="432"/>
        <end position="441"/>
    </location>
</feature>